<accession>A0A095UKI5</accession>
<organism evidence="2 3">
    <name type="scientific">Tatumella morbirosei</name>
    <dbReference type="NCBI Taxonomy" id="642227"/>
    <lineage>
        <taxon>Bacteria</taxon>
        <taxon>Pseudomonadati</taxon>
        <taxon>Pseudomonadota</taxon>
        <taxon>Gammaproteobacteria</taxon>
        <taxon>Enterobacterales</taxon>
        <taxon>Erwiniaceae</taxon>
        <taxon>Tatumella</taxon>
    </lineage>
</organism>
<feature type="transmembrane region" description="Helical" evidence="1">
    <location>
        <begin position="42"/>
        <end position="61"/>
    </location>
</feature>
<evidence type="ECO:0000256" key="1">
    <source>
        <dbReference type="SAM" id="Phobius"/>
    </source>
</evidence>
<keyword evidence="1" id="KW-1133">Transmembrane helix</keyword>
<dbReference type="Proteomes" id="UP000029577">
    <property type="component" value="Unassembled WGS sequence"/>
</dbReference>
<reference evidence="2" key="1">
    <citation type="submission" date="2014-12" db="EMBL/GenBank/DDBJ databases">
        <title>The draft genome of the Tatumella morbirosei type strain, LMG23360T isolated from pineapple rot.</title>
        <authorList>
            <person name="Smits T.H."/>
            <person name="Palmer M."/>
            <person name="Venter S.N."/>
            <person name="Duffy B."/>
            <person name="Steenkamp E.T."/>
            <person name="Chan W.Y."/>
            <person name="Coutinho T.A."/>
            <person name="Coetzee M.P."/>
            <person name="De Maayer P."/>
        </authorList>
    </citation>
    <scope>NUCLEOTIDE SEQUENCE [LARGE SCALE GENOMIC DNA]</scope>
    <source>
        <strain evidence="2">LMG 23360</strain>
    </source>
</reference>
<sequence length="103" mass="11609">MLLRSGFSHADLEKLKNNIAHYGGSLDSVTHDLANRFNASKWITIAAFTLLAFTLMLASVATSITLATTLAVVLPFIWYLTPAKLAYKSWRFRRLITHSKPYH</sequence>
<keyword evidence="1" id="KW-0472">Membrane</keyword>
<dbReference type="OrthoDB" id="6614711at2"/>
<keyword evidence="3" id="KW-1185">Reference proteome</keyword>
<dbReference type="AlphaFoldDB" id="A0A095UKI5"/>
<name>A0A095UKI5_9GAMM</name>
<comment type="caution">
    <text evidence="2">The sequence shown here is derived from an EMBL/GenBank/DDBJ whole genome shotgun (WGS) entry which is preliminary data.</text>
</comment>
<dbReference type="eggNOG" id="ENOG5031QMS">
    <property type="taxonomic scope" value="Bacteria"/>
</dbReference>
<evidence type="ECO:0000313" key="2">
    <source>
        <dbReference type="EMBL" id="KGD74958.1"/>
    </source>
</evidence>
<dbReference type="EMBL" id="JPKR02000004">
    <property type="protein sequence ID" value="KGD74958.1"/>
    <property type="molecule type" value="Genomic_DNA"/>
</dbReference>
<keyword evidence="1" id="KW-0812">Transmembrane</keyword>
<protein>
    <submittedName>
        <fullName evidence="2">Uncharacterized protein</fullName>
    </submittedName>
</protein>
<feature type="transmembrane region" description="Helical" evidence="1">
    <location>
        <begin position="67"/>
        <end position="87"/>
    </location>
</feature>
<dbReference type="RefSeq" id="WP_038018124.1">
    <property type="nucleotide sequence ID" value="NZ_JPKR02000004.1"/>
</dbReference>
<proteinExistence type="predicted"/>
<gene>
    <name evidence="2" type="ORF">HA49_06650</name>
</gene>
<evidence type="ECO:0000313" key="3">
    <source>
        <dbReference type="Proteomes" id="UP000029577"/>
    </source>
</evidence>